<dbReference type="Proteomes" id="UP001595896">
    <property type="component" value="Unassembled WGS sequence"/>
</dbReference>
<evidence type="ECO:0000256" key="3">
    <source>
        <dbReference type="ARBA" id="ARBA00023002"/>
    </source>
</evidence>
<keyword evidence="8" id="KW-1185">Reference proteome</keyword>
<comment type="similarity">
    <text evidence="4">Belongs to the carotenoid/retinoid oxidoreductase family. CrtN subfamily.</text>
</comment>
<reference evidence="8" key="1">
    <citation type="journal article" date="2019" name="Int. J. Syst. Evol. Microbiol.">
        <title>The Global Catalogue of Microorganisms (GCM) 10K type strain sequencing project: providing services to taxonomists for standard genome sequencing and annotation.</title>
        <authorList>
            <consortium name="The Broad Institute Genomics Platform"/>
            <consortium name="The Broad Institute Genome Sequencing Center for Infectious Disease"/>
            <person name="Wu L."/>
            <person name="Ma J."/>
        </authorList>
    </citation>
    <scope>NUCLEOTIDE SEQUENCE [LARGE SCALE GENOMIC DNA]</scope>
    <source>
        <strain evidence="8">JCM 12165</strain>
    </source>
</reference>
<evidence type="ECO:0000256" key="1">
    <source>
        <dbReference type="ARBA" id="ARBA00004829"/>
    </source>
</evidence>
<evidence type="ECO:0000313" key="7">
    <source>
        <dbReference type="EMBL" id="MFC4738034.1"/>
    </source>
</evidence>
<comment type="pathway">
    <text evidence="1 5">Carotenoid biosynthesis.</text>
</comment>
<protein>
    <submittedName>
        <fullName evidence="7">Phytoene desaturase family protein</fullName>
    </submittedName>
</protein>
<evidence type="ECO:0000256" key="2">
    <source>
        <dbReference type="ARBA" id="ARBA00022746"/>
    </source>
</evidence>
<proteinExistence type="inferred from homology"/>
<organism evidence="7 8">
    <name type="scientific">Bacillus daqingensis</name>
    <dbReference type="NCBI Taxonomy" id="872396"/>
    <lineage>
        <taxon>Bacteria</taxon>
        <taxon>Bacillati</taxon>
        <taxon>Bacillota</taxon>
        <taxon>Bacilli</taxon>
        <taxon>Bacillales</taxon>
        <taxon>Bacillaceae</taxon>
        <taxon>Bacillus</taxon>
    </lineage>
</organism>
<gene>
    <name evidence="7" type="ORF">ACFO4L_15780</name>
</gene>
<dbReference type="InterPro" id="IPR036188">
    <property type="entry name" value="FAD/NAD-bd_sf"/>
</dbReference>
<comment type="caution">
    <text evidence="7">The sequence shown here is derived from an EMBL/GenBank/DDBJ whole genome shotgun (WGS) entry which is preliminary data.</text>
</comment>
<evidence type="ECO:0000259" key="6">
    <source>
        <dbReference type="Pfam" id="PF01593"/>
    </source>
</evidence>
<dbReference type="SUPFAM" id="SSF51905">
    <property type="entry name" value="FAD/NAD(P)-binding domain"/>
    <property type="match status" value="1"/>
</dbReference>
<dbReference type="PANTHER" id="PTHR43734">
    <property type="entry name" value="PHYTOENE DESATURASE"/>
    <property type="match status" value="1"/>
</dbReference>
<dbReference type="PANTHER" id="PTHR43734:SF1">
    <property type="entry name" value="PHYTOENE DESATURASE"/>
    <property type="match status" value="1"/>
</dbReference>
<evidence type="ECO:0000256" key="4">
    <source>
        <dbReference type="ARBA" id="ARBA00038322"/>
    </source>
</evidence>
<dbReference type="Gene3D" id="3.90.660.50">
    <property type="match status" value="1"/>
</dbReference>
<dbReference type="RefSeq" id="WP_377910626.1">
    <property type="nucleotide sequence ID" value="NZ_JBHSGK010000021.1"/>
</dbReference>
<sequence length="488" mass="54834">MRTIICGGGIGGMISALYENQAGHEVILFEKKPRLGGRLAYHDRGNYKIDEGPTIVLLPDMINTILEELNLQDRIAMTRINPLYPMYFQDGSTLLKMSGIEQQQQELERFSEKDAAAFPAYMTDMEERFKIGSASFLGRAFVKKKDFWTGRNIQHLLRLKAYQSVKKQVKTYFKDKRVQEAFMLQTLYIGGAPDATPAMYSLVPFSEHFHGIWYVDGGYARLAEVLQEAMEERGIVIRTGASVNGLRMSEDELHAEGVQVNGEEIACDRVIMNGEFPAVEKLVRKRQVRNYEPSSGCLLLYFGLNKPLQTEHVHSFYMGKSLDEHMQSVFKNKKLEEDPSFYVFQPSLIDASLAPEGHAVAYVLVPVPSAAHVTRQEYLDYAENIKEKLIERVDAGLLEKTEWSHIRTPHEAKMDGLFQGGSFGIAPTLFQSGVFRPQVKPFEIDNVYAVGASVHPGGGIPIVMQGAKVLNELLRDEEIGDSSLQPAT</sequence>
<dbReference type="InterPro" id="IPR014105">
    <property type="entry name" value="Carotenoid/retinoid_OxRdtase"/>
</dbReference>
<dbReference type="Gene3D" id="3.50.50.60">
    <property type="entry name" value="FAD/NAD(P)-binding domain"/>
    <property type="match status" value="1"/>
</dbReference>
<dbReference type="InterPro" id="IPR002937">
    <property type="entry name" value="Amino_oxidase"/>
</dbReference>
<accession>A0ABV9P1P7</accession>
<evidence type="ECO:0000256" key="5">
    <source>
        <dbReference type="RuleBase" id="RU362075"/>
    </source>
</evidence>
<dbReference type="EMBL" id="JBHSGK010000021">
    <property type="protein sequence ID" value="MFC4738034.1"/>
    <property type="molecule type" value="Genomic_DNA"/>
</dbReference>
<dbReference type="Pfam" id="PF01593">
    <property type="entry name" value="Amino_oxidase"/>
    <property type="match status" value="1"/>
</dbReference>
<evidence type="ECO:0000313" key="8">
    <source>
        <dbReference type="Proteomes" id="UP001595896"/>
    </source>
</evidence>
<keyword evidence="2 5" id="KW-0125">Carotenoid biosynthesis</keyword>
<feature type="domain" description="Amine oxidase" evidence="6">
    <location>
        <begin position="10"/>
        <end position="460"/>
    </location>
</feature>
<name>A0ABV9P1P7_9BACI</name>
<keyword evidence="3 5" id="KW-0560">Oxidoreductase</keyword>
<dbReference type="NCBIfam" id="TIGR02734">
    <property type="entry name" value="crtI_fam"/>
    <property type="match status" value="1"/>
</dbReference>